<reference evidence="1 2" key="1">
    <citation type="journal article" date="2022" name="Front. Microbiol.">
        <title>Commensal bacteria contribute to the growth of multidrug-resistant Avibacterium paragallinarum in chickens.</title>
        <authorList>
            <person name="Zhu J."/>
            <person name="Chen Y."/>
            <person name="Wu Y."/>
            <person name="Wang Y."/>
            <person name="Zhu K."/>
        </authorList>
    </citation>
    <scope>NUCLEOTIDE SEQUENCE [LARGE SCALE GENOMIC DNA]</scope>
    <source>
        <strain evidence="1 2">AV25</strain>
    </source>
</reference>
<proteinExistence type="predicted"/>
<sequence>MATLMLYQQLTEFLKKQLPESYRKNLYSWIEKGSLINQGGDITPTGIEVAHIRYSATLLFNEFPYRKLSAALVMAQIQTWLNEHDELRCQLDFADCDFSLDIYDDDTADLTFDIEFQEPITAVIDPKGTLEIDGQRYKLDEIHIDHAEHFDLTTKKES</sequence>
<gene>
    <name evidence="1" type="ORF">M5S13_06105</name>
</gene>
<evidence type="ECO:0000313" key="1">
    <source>
        <dbReference type="EMBL" id="MEE6041461.1"/>
    </source>
</evidence>
<dbReference type="RefSeq" id="WP_046098264.1">
    <property type="nucleotide sequence ID" value="NZ_CP087589.1"/>
</dbReference>
<organism evidence="1 2">
    <name type="scientific">Avibacterium paragallinarum</name>
    <name type="common">Haemophilus gallinarum</name>
    <dbReference type="NCBI Taxonomy" id="728"/>
    <lineage>
        <taxon>Bacteria</taxon>
        <taxon>Pseudomonadati</taxon>
        <taxon>Pseudomonadota</taxon>
        <taxon>Gammaproteobacteria</taxon>
        <taxon>Pasteurellales</taxon>
        <taxon>Pasteurellaceae</taxon>
        <taxon>Avibacterium</taxon>
    </lineage>
</organism>
<dbReference type="InterPro" id="IPR009678">
    <property type="entry name" value="Phage_tail_completion_R"/>
</dbReference>
<dbReference type="EMBL" id="JAMDKF010000010">
    <property type="protein sequence ID" value="MEE6041461.1"/>
    <property type="molecule type" value="Genomic_DNA"/>
</dbReference>
<accession>A0ABU7QHP6</accession>
<comment type="caution">
    <text evidence="1">The sequence shown here is derived from an EMBL/GenBank/DDBJ whole genome shotgun (WGS) entry which is preliminary data.</text>
</comment>
<evidence type="ECO:0000313" key="2">
    <source>
        <dbReference type="Proteomes" id="UP001347884"/>
    </source>
</evidence>
<keyword evidence="2" id="KW-1185">Reference proteome</keyword>
<dbReference type="Proteomes" id="UP001347884">
    <property type="component" value="Unassembled WGS sequence"/>
</dbReference>
<protein>
    <submittedName>
        <fullName evidence="1">Phage tail protein</fullName>
    </submittedName>
</protein>
<dbReference type="Pfam" id="PF06891">
    <property type="entry name" value="P2_Phage_GpR"/>
    <property type="match status" value="1"/>
</dbReference>
<name>A0ABU7QHP6_AVIPA</name>